<organism evidence="2 3">
    <name type="scientific">Candidatus Gottesmanbacteria bacterium RIFCSPLOWO2_02_FULL_38_8</name>
    <dbReference type="NCBI Taxonomy" id="1798397"/>
    <lineage>
        <taxon>Bacteria</taxon>
        <taxon>Candidatus Gottesmaniibacteriota</taxon>
    </lineage>
</organism>
<sequence length="426" mass="48878">MSRIESIAWRFRRNYFPLFAIILISWIAKVQLNPYKAETIEEFFYNANVWIIPGFLVTAALMTLIHGYNRMSDVLAVLTNGGGAIANELDDEALVKAFNDGRLDPLTLRFSDIVRLHRKLRGVEDGSFGLTNGFEEIFQAELRVIEGNNEPLYSLPDTEIRRSLRIGCDIAFIADDIDKLYPTKFSLWRKLLGAKADDRPLFRADSKAITKALAEISEGRSSYGEQEAFLYHDLGRNIYEYLLLARLMTESPYLYGDNADRTRHIFKEIILRSLYNFEAIGIRFLKKGQDLFLEIERELLEQLQRKVEARLNGVNGRLNGSGTFQKRYEEIKKNLKAEKKILLERLRGKKIIFSGDNPEADPESEFTVVVSEIRKLILSKYFGMSNEEIDEELGRNTSEATPFSTYYSIGSKDDMQRIVRRGSAAS</sequence>
<evidence type="ECO:0000313" key="3">
    <source>
        <dbReference type="Proteomes" id="UP000179209"/>
    </source>
</evidence>
<gene>
    <name evidence="2" type="ORF">A3I51_02825</name>
</gene>
<keyword evidence="1" id="KW-0812">Transmembrane</keyword>
<dbReference type="EMBL" id="MFKA01000078">
    <property type="protein sequence ID" value="OGG31090.1"/>
    <property type="molecule type" value="Genomic_DNA"/>
</dbReference>
<dbReference type="InterPro" id="IPR014470">
    <property type="entry name" value="UCP01500"/>
</dbReference>
<protein>
    <submittedName>
        <fullName evidence="2">Uncharacterized protein</fullName>
    </submittedName>
</protein>
<comment type="caution">
    <text evidence="2">The sequence shown here is derived from an EMBL/GenBank/DDBJ whole genome shotgun (WGS) entry which is preliminary data.</text>
</comment>
<accession>A0A1F6B2D5</accession>
<name>A0A1F6B2D5_9BACT</name>
<feature type="transmembrane region" description="Helical" evidence="1">
    <location>
        <begin position="15"/>
        <end position="32"/>
    </location>
</feature>
<feature type="transmembrane region" description="Helical" evidence="1">
    <location>
        <begin position="44"/>
        <end position="65"/>
    </location>
</feature>
<keyword evidence="1" id="KW-1133">Transmembrane helix</keyword>
<reference evidence="2 3" key="1">
    <citation type="journal article" date="2016" name="Nat. Commun.">
        <title>Thousands of microbial genomes shed light on interconnected biogeochemical processes in an aquifer system.</title>
        <authorList>
            <person name="Anantharaman K."/>
            <person name="Brown C.T."/>
            <person name="Hug L.A."/>
            <person name="Sharon I."/>
            <person name="Castelle C.J."/>
            <person name="Probst A.J."/>
            <person name="Thomas B.C."/>
            <person name="Singh A."/>
            <person name="Wilkins M.J."/>
            <person name="Karaoz U."/>
            <person name="Brodie E.L."/>
            <person name="Williams K.H."/>
            <person name="Hubbard S.S."/>
            <person name="Banfield J.F."/>
        </authorList>
    </citation>
    <scope>NUCLEOTIDE SEQUENCE [LARGE SCALE GENOMIC DNA]</scope>
</reference>
<evidence type="ECO:0000256" key="1">
    <source>
        <dbReference type="SAM" id="Phobius"/>
    </source>
</evidence>
<keyword evidence="1" id="KW-0472">Membrane</keyword>
<dbReference type="AlphaFoldDB" id="A0A1F6B2D5"/>
<dbReference type="Proteomes" id="UP000179209">
    <property type="component" value="Unassembled WGS sequence"/>
</dbReference>
<evidence type="ECO:0000313" key="2">
    <source>
        <dbReference type="EMBL" id="OGG31090.1"/>
    </source>
</evidence>
<proteinExistence type="predicted"/>
<dbReference type="Pfam" id="PF10028">
    <property type="entry name" value="DUF2270"/>
    <property type="match status" value="1"/>
</dbReference>